<gene>
    <name evidence="1" type="ORF">RHMOL_Rhmol06G0177300</name>
</gene>
<evidence type="ECO:0000313" key="1">
    <source>
        <dbReference type="EMBL" id="KAI8551322.1"/>
    </source>
</evidence>
<evidence type="ECO:0000313" key="2">
    <source>
        <dbReference type="Proteomes" id="UP001062846"/>
    </source>
</evidence>
<dbReference type="Proteomes" id="UP001062846">
    <property type="component" value="Chromosome 6"/>
</dbReference>
<reference evidence="1" key="1">
    <citation type="submission" date="2022-02" db="EMBL/GenBank/DDBJ databases">
        <title>Plant Genome Project.</title>
        <authorList>
            <person name="Zhang R.-G."/>
        </authorList>
    </citation>
    <scope>NUCLEOTIDE SEQUENCE</scope>
    <source>
        <strain evidence="1">AT1</strain>
    </source>
</reference>
<name>A0ACC0NFD6_RHOML</name>
<dbReference type="EMBL" id="CM046393">
    <property type="protein sequence ID" value="KAI8551322.1"/>
    <property type="molecule type" value="Genomic_DNA"/>
</dbReference>
<proteinExistence type="predicted"/>
<sequence length="1040" mass="112780">MGLLLPPSFFLFLFLHFVILLLVGSVPDSVQYGNETDRLALLAFKVEITGDPLGTLNSWNGSVHFCQWVGITCGRRHQRVTELNLSNAKLTGSISPHIGNLSFLMNLRLTKNSLSQNIPQEIGKLRRLKIMSLLDNLLTGEIPANISRCSNLISLKLTQNRLTGKIPTELSHLSKLKELHISANNLTGGVPATIGNLSSLTILLISFNKFGGNIPDGLGRLTNLETFELAENKLVGMIPSSLFNISSMTGFDIALNQIQGILPSNLGTSLPNLVFLGVTLNLLTGSIPSSISNATNLEYIGLSANNFTGKIPSLDKLRNLWRLGAASNHLGTGEADDLSFLSPLINATDLNGLELNDNGFGGVLPKAISNFSISLRFFNLDDNNLYGSIPRGIGNLVGLQELTIPNNHGIGNIPAEFGKLQNLHRLLLEGNRFSGYIPSSFGNLSSLLTLDLSENDLHGSIPSSLSKCQMLLQLKIAKNSLSGTIPKEVVTLSSLIYLDLSHNNLTGVVPVEIGVLKNLNTLNVSENLLVGNIPSALGSCVQLVSLNLKGNKFSGILPSTLSQLRGLEELDISMNEFSGKIPVYLEGFHFLEKLNISFNDFEGAVPKRGIFTVAAAISLEGNEKLCGGIPDLKLRSCQSKGFAWKKFTHVVKLVLPLSFGLVCLFLMMYFVYLRWFKNRTNVPSFSFFGHSFAKLSYRSLVKATNGFSPTNLIGMGGFGSVYKGILDVDQGEKLVAVKVLNLQFRGASKSFIAECKALKSIRHRNLVNVLTACSSVDYKGDDFKALVYEFMVNGSLEEWLHPNEKEDDAHDKSKSLDLLQRLNITIDVGSAVLYLHHDCSESIVHCDLKPSNVLLDEDMVGHVGDFGLARFLAEATHSSSANQSSSIGLRGSSGYAAPEYGMGNEVSTSGDVYSFGILLLEMFTGKRPTDIMFDGDLTLHNFVKIAMVEQVANIGDPTLVQQAVTGETSSSINISHNQSPASINEVQECLTSILKVGIACSEKLPSDRPDIKEVVTQLHVIKNTLLRVGVHGGGRARIAS</sequence>
<organism evidence="1 2">
    <name type="scientific">Rhododendron molle</name>
    <name type="common">Chinese azalea</name>
    <name type="synonym">Azalea mollis</name>
    <dbReference type="NCBI Taxonomy" id="49168"/>
    <lineage>
        <taxon>Eukaryota</taxon>
        <taxon>Viridiplantae</taxon>
        <taxon>Streptophyta</taxon>
        <taxon>Embryophyta</taxon>
        <taxon>Tracheophyta</taxon>
        <taxon>Spermatophyta</taxon>
        <taxon>Magnoliopsida</taxon>
        <taxon>eudicotyledons</taxon>
        <taxon>Gunneridae</taxon>
        <taxon>Pentapetalae</taxon>
        <taxon>asterids</taxon>
        <taxon>Ericales</taxon>
        <taxon>Ericaceae</taxon>
        <taxon>Ericoideae</taxon>
        <taxon>Rhodoreae</taxon>
        <taxon>Rhododendron</taxon>
    </lineage>
</organism>
<accession>A0ACC0NFD6</accession>
<keyword evidence="2" id="KW-1185">Reference proteome</keyword>
<protein>
    <submittedName>
        <fullName evidence="1">Uncharacterized protein</fullName>
    </submittedName>
</protein>
<comment type="caution">
    <text evidence="1">The sequence shown here is derived from an EMBL/GenBank/DDBJ whole genome shotgun (WGS) entry which is preliminary data.</text>
</comment>